<reference evidence="6" key="1">
    <citation type="submission" date="2015-06" db="UniProtKB">
        <authorList>
            <consortium name="EnsemblPlants"/>
        </authorList>
    </citation>
    <scope>IDENTIFICATION</scope>
</reference>
<evidence type="ECO:0000256" key="2">
    <source>
        <dbReference type="ARBA" id="ARBA00022842"/>
    </source>
</evidence>
<keyword evidence="1" id="KW-0479">Metal-binding</keyword>
<organism evidence="6">
    <name type="scientific">Aegilops tauschii</name>
    <name type="common">Tausch's goatgrass</name>
    <name type="synonym">Aegilops squarrosa</name>
    <dbReference type="NCBI Taxonomy" id="37682"/>
    <lineage>
        <taxon>Eukaryota</taxon>
        <taxon>Viridiplantae</taxon>
        <taxon>Streptophyta</taxon>
        <taxon>Embryophyta</taxon>
        <taxon>Tracheophyta</taxon>
        <taxon>Spermatophyta</taxon>
        <taxon>Magnoliopsida</taxon>
        <taxon>Liliopsida</taxon>
        <taxon>Poales</taxon>
        <taxon>Poaceae</taxon>
        <taxon>BOP clade</taxon>
        <taxon>Pooideae</taxon>
        <taxon>Triticodae</taxon>
        <taxon>Triticeae</taxon>
        <taxon>Triticinae</taxon>
        <taxon>Aegilops</taxon>
    </lineage>
</organism>
<dbReference type="Gene3D" id="1.50.10.130">
    <property type="entry name" value="Terpene synthase, N-terminal domain"/>
    <property type="match status" value="1"/>
</dbReference>
<evidence type="ECO:0000259" key="5">
    <source>
        <dbReference type="Pfam" id="PF03936"/>
    </source>
</evidence>
<dbReference type="GO" id="GO:0010333">
    <property type="term" value="F:terpene synthase activity"/>
    <property type="evidence" value="ECO:0007669"/>
    <property type="project" value="InterPro"/>
</dbReference>
<dbReference type="InterPro" id="IPR008949">
    <property type="entry name" value="Isoprenoid_synthase_dom_sf"/>
</dbReference>
<keyword evidence="3" id="KW-0456">Lyase</keyword>
<evidence type="ECO:0000259" key="4">
    <source>
        <dbReference type="Pfam" id="PF01397"/>
    </source>
</evidence>
<dbReference type="SUPFAM" id="SSF48576">
    <property type="entry name" value="Terpenoid synthases"/>
    <property type="match status" value="1"/>
</dbReference>
<evidence type="ECO:0000313" key="6">
    <source>
        <dbReference type="EnsemblPlants" id="EMT10997"/>
    </source>
</evidence>
<feature type="domain" description="Terpene synthase N-terminal" evidence="4">
    <location>
        <begin position="62"/>
        <end position="126"/>
    </location>
</feature>
<feature type="domain" description="Terpene synthase metal-binding" evidence="5">
    <location>
        <begin position="185"/>
        <end position="336"/>
    </location>
</feature>
<dbReference type="PANTHER" id="PTHR31225">
    <property type="entry name" value="OS04G0344100 PROTEIN-RELATED"/>
    <property type="match status" value="1"/>
</dbReference>
<dbReference type="EnsemblPlants" id="EMT10997">
    <property type="protein sequence ID" value="EMT10997"/>
    <property type="gene ID" value="F775_21389"/>
</dbReference>
<accession>M8B2L9</accession>
<evidence type="ECO:0000256" key="3">
    <source>
        <dbReference type="ARBA" id="ARBA00023239"/>
    </source>
</evidence>
<dbReference type="PANTHER" id="PTHR31225:SF93">
    <property type="entry name" value="ALPHA-HUMULENE_(-)-(E)-BETA-CARYOPHYLLENE SYNTHASE"/>
    <property type="match status" value="1"/>
</dbReference>
<proteinExistence type="predicted"/>
<dbReference type="InterPro" id="IPR050148">
    <property type="entry name" value="Terpene_synthase-like"/>
</dbReference>
<name>M8B2L9_AEGTA</name>
<dbReference type="Gene3D" id="1.10.600.10">
    <property type="entry name" value="Farnesyl Diphosphate Synthase"/>
    <property type="match status" value="2"/>
</dbReference>
<dbReference type="Pfam" id="PF01397">
    <property type="entry name" value="Terpene_synth"/>
    <property type="match status" value="1"/>
</dbReference>
<dbReference type="Pfam" id="PF03936">
    <property type="entry name" value="Terpene_synth_C"/>
    <property type="match status" value="1"/>
</dbReference>
<dbReference type="InterPro" id="IPR008930">
    <property type="entry name" value="Terpenoid_cyclase/PrenylTrfase"/>
</dbReference>
<dbReference type="InterPro" id="IPR001906">
    <property type="entry name" value="Terpene_synth_N"/>
</dbReference>
<dbReference type="AlphaFoldDB" id="M8B2L9"/>
<keyword evidence="2" id="KW-0460">Magnesium</keyword>
<sequence length="337" mass="39278">MSTFHPSLWGDFFLTYQPPSSAQLPQMKERAGALREQVRAMIKDSNEIPKILDLIMTLERLDVFQKFQDRKGDFVNVDTTSLLSLYNAAYLRTHGEELLDAAISFAKRRLLCDLELESPYAKEVCSTLDTPLFRRVGILETRSYISKYENDSIRNEAILEIAKLNFNILHIHFCEDLKDVTLWWKELYGKSNLSLVRERIVEVYFWMNGACYKPQYSHSRIILTKITAFITIVDDIFDTYGSTKESMQLQEAIKRWDESAVALLPKYMKNFYLYLLETFASFEAELGVDKTYRKLKQLVQVYADELKWRDEHYVPKTMSEHLEVSSTSIGPYLLACA</sequence>
<dbReference type="GO" id="GO:0016114">
    <property type="term" value="P:terpenoid biosynthetic process"/>
    <property type="evidence" value="ECO:0007669"/>
    <property type="project" value="InterPro"/>
</dbReference>
<dbReference type="InterPro" id="IPR036965">
    <property type="entry name" value="Terpene_synth_N_sf"/>
</dbReference>
<dbReference type="InterPro" id="IPR005630">
    <property type="entry name" value="Terpene_synthase_metal-bd"/>
</dbReference>
<evidence type="ECO:0000256" key="1">
    <source>
        <dbReference type="ARBA" id="ARBA00022723"/>
    </source>
</evidence>
<dbReference type="GO" id="GO:0000287">
    <property type="term" value="F:magnesium ion binding"/>
    <property type="evidence" value="ECO:0007669"/>
    <property type="project" value="InterPro"/>
</dbReference>
<protein>
    <submittedName>
        <fullName evidence="6">(+)-delta-cadinene synthase isozyme C2</fullName>
    </submittedName>
</protein>
<dbReference type="SUPFAM" id="SSF48239">
    <property type="entry name" value="Terpenoid cyclases/Protein prenyltransferases"/>
    <property type="match status" value="1"/>
</dbReference>